<name>Q4TCY5_TETNG</name>
<dbReference type="AlphaFoldDB" id="Q4TCY5"/>
<sequence length="86" mass="9633">QASQPHGQCRGHRLHVADKGKSGLFPSSLACLPCLRSLCRLRPRLWVVPANFSTFGTLRVENARLDLRKRRNQPDVFVVNEDGANP</sequence>
<accession>Q4TCY5</accession>
<reference evidence="1" key="1">
    <citation type="journal article" date="2004" name="Nature">
        <title>Genome duplication in the teleost fish Tetraodon nigroviridis reveals the early vertebrate proto-karyotype.</title>
        <authorList>
            <person name="Jaillon O."/>
            <person name="Aury J.-M."/>
            <person name="Brunet F."/>
            <person name="Petit J.-L."/>
            <person name="Stange-Thomann N."/>
            <person name="Mauceli E."/>
            <person name="Bouneau L."/>
            <person name="Fischer C."/>
            <person name="Ozouf-Costaz C."/>
            <person name="Bernot A."/>
            <person name="Nicaud S."/>
            <person name="Jaffe D."/>
            <person name="Fisher S."/>
            <person name="Lutfalla G."/>
            <person name="Dossat C."/>
            <person name="Segurens B."/>
            <person name="Dasilva C."/>
            <person name="Salanoubat M."/>
            <person name="Levy M."/>
            <person name="Boudet N."/>
            <person name="Castellano S."/>
            <person name="Anthouard V."/>
            <person name="Jubin C."/>
            <person name="Castelli V."/>
            <person name="Katinka M."/>
            <person name="Vacherie B."/>
            <person name="Biemont C."/>
            <person name="Skalli Z."/>
            <person name="Cattolico L."/>
            <person name="Poulain J."/>
            <person name="De Berardinis V."/>
            <person name="Cruaud C."/>
            <person name="Duprat S."/>
            <person name="Brottier P."/>
            <person name="Coutanceau J.-P."/>
            <person name="Gouzy J."/>
            <person name="Parra G."/>
            <person name="Lardier G."/>
            <person name="Chapple C."/>
            <person name="McKernan K.J."/>
            <person name="McEwan P."/>
            <person name="Bosak S."/>
            <person name="Kellis M."/>
            <person name="Volff J.-N."/>
            <person name="Guigo R."/>
            <person name="Zody M.C."/>
            <person name="Mesirov J."/>
            <person name="Lindblad-Toh K."/>
            <person name="Birren B."/>
            <person name="Nusbaum C."/>
            <person name="Kahn D."/>
            <person name="Robinson-Rechavi M."/>
            <person name="Laudet V."/>
            <person name="Schachter V."/>
            <person name="Quetier F."/>
            <person name="Saurin W."/>
            <person name="Scarpelli C."/>
            <person name="Wincker P."/>
            <person name="Lander E.S."/>
            <person name="Weissenbach J."/>
            <person name="Roest Crollius H."/>
        </authorList>
    </citation>
    <scope>NUCLEOTIDE SEQUENCE [LARGE SCALE GENOMIC DNA]</scope>
</reference>
<gene>
    <name evidence="1" type="ORF">GSTENG00003081001</name>
</gene>
<organism evidence="1">
    <name type="scientific">Tetraodon nigroviridis</name>
    <name type="common">Spotted green pufferfish</name>
    <name type="synonym">Chelonodon nigroviridis</name>
    <dbReference type="NCBI Taxonomy" id="99883"/>
    <lineage>
        <taxon>Eukaryota</taxon>
        <taxon>Metazoa</taxon>
        <taxon>Chordata</taxon>
        <taxon>Craniata</taxon>
        <taxon>Vertebrata</taxon>
        <taxon>Euteleostomi</taxon>
        <taxon>Actinopterygii</taxon>
        <taxon>Neopterygii</taxon>
        <taxon>Teleostei</taxon>
        <taxon>Neoteleostei</taxon>
        <taxon>Acanthomorphata</taxon>
        <taxon>Eupercaria</taxon>
        <taxon>Tetraodontiformes</taxon>
        <taxon>Tetradontoidea</taxon>
        <taxon>Tetraodontidae</taxon>
        <taxon>Tetraodon</taxon>
    </lineage>
</organism>
<comment type="caution">
    <text evidence="1">The sequence shown here is derived from an EMBL/GenBank/DDBJ whole genome shotgun (WGS) entry which is preliminary data.</text>
</comment>
<protein>
    <submittedName>
        <fullName evidence="1">(spotted green pufferfish) hypothetical protein</fullName>
    </submittedName>
</protein>
<evidence type="ECO:0000313" key="1">
    <source>
        <dbReference type="EMBL" id="CAF89247.1"/>
    </source>
</evidence>
<dbReference type="KEGG" id="tng:GSTEN00003081G001"/>
<reference evidence="1" key="2">
    <citation type="submission" date="2004-02" db="EMBL/GenBank/DDBJ databases">
        <authorList>
            <consortium name="Genoscope"/>
            <consortium name="Whitehead Institute Centre for Genome Research"/>
        </authorList>
    </citation>
    <scope>NUCLEOTIDE SEQUENCE</scope>
</reference>
<feature type="non-terminal residue" evidence="1">
    <location>
        <position position="1"/>
    </location>
</feature>
<dbReference type="EMBL" id="CAAE01006636">
    <property type="protein sequence ID" value="CAF89247.1"/>
    <property type="molecule type" value="Genomic_DNA"/>
</dbReference>
<proteinExistence type="predicted"/>